<dbReference type="InterPro" id="IPR011049">
    <property type="entry name" value="Serralysin-like_metalloprot_C"/>
</dbReference>
<evidence type="ECO:0000256" key="5">
    <source>
        <dbReference type="ARBA" id="ARBA00022452"/>
    </source>
</evidence>
<evidence type="ECO:0000313" key="15">
    <source>
        <dbReference type="Proteomes" id="UP000547058"/>
    </source>
</evidence>
<reference evidence="14 15" key="1">
    <citation type="submission" date="2020-08" db="EMBL/GenBank/DDBJ databases">
        <title>Stenotrophomonas tumulicola JCM 30961.</title>
        <authorList>
            <person name="Deng Y."/>
        </authorList>
    </citation>
    <scope>NUCLEOTIDE SEQUENCE [LARGE SCALE GENOMIC DNA]</scope>
    <source>
        <strain evidence="14 15">JCM 30961</strain>
    </source>
</reference>
<feature type="domain" description="Trimeric autotransporter adhesin YadA-like stalk" evidence="13">
    <location>
        <begin position="651"/>
        <end position="684"/>
    </location>
</feature>
<feature type="domain" description="Trimeric autotransporter adhesin YadA-like head" evidence="12">
    <location>
        <begin position="271"/>
        <end position="292"/>
    </location>
</feature>
<feature type="domain" description="Trimeric autotransporter adhesin YadA-like head" evidence="12">
    <location>
        <begin position="127"/>
        <end position="153"/>
    </location>
</feature>
<feature type="domain" description="Trimeric autotransporter adhesin YadA-like stalk" evidence="13">
    <location>
        <begin position="341"/>
        <end position="371"/>
    </location>
</feature>
<keyword evidence="10" id="KW-0998">Cell outer membrane</keyword>
<evidence type="ECO:0000256" key="2">
    <source>
        <dbReference type="ARBA" id="ARBA00004442"/>
    </source>
</evidence>
<evidence type="ECO:0000256" key="1">
    <source>
        <dbReference type="ARBA" id="ARBA00004241"/>
    </source>
</evidence>
<keyword evidence="5" id="KW-1134">Transmembrane beta strand</keyword>
<evidence type="ECO:0000313" key="14">
    <source>
        <dbReference type="EMBL" id="MBA8681583.1"/>
    </source>
</evidence>
<dbReference type="Pfam" id="PF05662">
    <property type="entry name" value="YadA_stalk"/>
    <property type="match status" value="4"/>
</dbReference>
<evidence type="ECO:0000259" key="13">
    <source>
        <dbReference type="Pfam" id="PF05662"/>
    </source>
</evidence>
<evidence type="ECO:0000256" key="8">
    <source>
        <dbReference type="ARBA" id="ARBA00022927"/>
    </source>
</evidence>
<protein>
    <submittedName>
        <fullName evidence="14">YadA-like family protein</fullName>
    </submittedName>
</protein>
<organism evidence="14 15">
    <name type="scientific">Stenotrophomonas tumulicola</name>
    <dbReference type="NCBI Taxonomy" id="1685415"/>
    <lineage>
        <taxon>Bacteria</taxon>
        <taxon>Pseudomonadati</taxon>
        <taxon>Pseudomonadota</taxon>
        <taxon>Gammaproteobacteria</taxon>
        <taxon>Lysobacterales</taxon>
        <taxon>Lysobacteraceae</taxon>
        <taxon>Stenotrophomonas</taxon>
    </lineage>
</organism>
<dbReference type="CDD" id="cd12820">
    <property type="entry name" value="LbR_YadA-like"/>
    <property type="match status" value="1"/>
</dbReference>
<keyword evidence="9" id="KW-0472">Membrane</keyword>
<accession>A0A7W3FLA2</accession>
<dbReference type="Proteomes" id="UP000547058">
    <property type="component" value="Unassembled WGS sequence"/>
</dbReference>
<keyword evidence="7" id="KW-0732">Signal</keyword>
<evidence type="ECO:0000256" key="3">
    <source>
        <dbReference type="ARBA" id="ARBA00005848"/>
    </source>
</evidence>
<comment type="similarity">
    <text evidence="3">Belongs to the autotransporter-2 (AT-2) (TC 1.B.40) family.</text>
</comment>
<keyword evidence="6" id="KW-0812">Transmembrane</keyword>
<evidence type="ECO:0000256" key="9">
    <source>
        <dbReference type="ARBA" id="ARBA00023136"/>
    </source>
</evidence>
<dbReference type="Gene3D" id="2.150.10.10">
    <property type="entry name" value="Serralysin-like metalloprotease, C-terminal"/>
    <property type="match status" value="3"/>
</dbReference>
<evidence type="ECO:0000256" key="10">
    <source>
        <dbReference type="ARBA" id="ARBA00023237"/>
    </source>
</evidence>
<dbReference type="SUPFAM" id="SSF54523">
    <property type="entry name" value="Pili subunits"/>
    <property type="match status" value="1"/>
</dbReference>
<feature type="domain" description="Trimeric autotransporter adhesin YadA-like head" evidence="12">
    <location>
        <begin position="103"/>
        <end position="123"/>
    </location>
</feature>
<evidence type="ECO:0000256" key="4">
    <source>
        <dbReference type="ARBA" id="ARBA00022448"/>
    </source>
</evidence>
<feature type="domain" description="Trimeric autotransporter adhesin YadA-like stalk" evidence="13">
    <location>
        <begin position="35"/>
        <end position="64"/>
    </location>
</feature>
<comment type="subcellular location">
    <subcellularLocation>
        <location evidence="2">Cell outer membrane</location>
    </subcellularLocation>
    <subcellularLocation>
        <location evidence="1">Cell surface</location>
    </subcellularLocation>
</comment>
<gene>
    <name evidence="14" type="ORF">H4O11_07125</name>
</gene>
<dbReference type="InterPro" id="IPR008635">
    <property type="entry name" value="Coiled_stalk_dom"/>
</dbReference>
<dbReference type="Pfam" id="PF03895">
    <property type="entry name" value="YadA_anchor"/>
    <property type="match status" value="1"/>
</dbReference>
<evidence type="ECO:0000256" key="7">
    <source>
        <dbReference type="ARBA" id="ARBA00022729"/>
    </source>
</evidence>
<evidence type="ECO:0000256" key="6">
    <source>
        <dbReference type="ARBA" id="ARBA00022692"/>
    </source>
</evidence>
<keyword evidence="4" id="KW-0813">Transport</keyword>
<keyword evidence="8" id="KW-0653">Protein transport</keyword>
<dbReference type="Gene3D" id="3.30.1300.30">
    <property type="entry name" value="GSPII I/J protein-like"/>
    <property type="match status" value="1"/>
</dbReference>
<dbReference type="Gene3D" id="2.60.40.4050">
    <property type="match status" value="1"/>
</dbReference>
<dbReference type="InterPro" id="IPR005594">
    <property type="entry name" value="YadA_C"/>
</dbReference>
<feature type="domain" description="Trimeric autotransporter adhesin YadA-like stalk" evidence="13">
    <location>
        <begin position="171"/>
        <end position="199"/>
    </location>
</feature>
<evidence type="ECO:0000259" key="12">
    <source>
        <dbReference type="Pfam" id="PF05658"/>
    </source>
</evidence>
<feature type="domain" description="Trimeric autotransporter adhesin YadA-like C-terminal membrane anchor" evidence="11">
    <location>
        <begin position="735"/>
        <end position="784"/>
    </location>
</feature>
<dbReference type="Gene3D" id="1.20.5.170">
    <property type="match status" value="1"/>
</dbReference>
<comment type="caution">
    <text evidence="14">The sequence shown here is derived from an EMBL/GenBank/DDBJ whole genome shotgun (WGS) entry which is preliminary data.</text>
</comment>
<dbReference type="AlphaFoldDB" id="A0A7W3FLA2"/>
<dbReference type="Pfam" id="PF05658">
    <property type="entry name" value="YadA_head"/>
    <property type="match status" value="5"/>
</dbReference>
<feature type="domain" description="Trimeric autotransporter adhesin YadA-like head" evidence="12">
    <location>
        <begin position="607"/>
        <end position="633"/>
    </location>
</feature>
<evidence type="ECO:0000259" key="11">
    <source>
        <dbReference type="Pfam" id="PF03895"/>
    </source>
</evidence>
<dbReference type="InterPro" id="IPR008640">
    <property type="entry name" value="Adhesin_Head_dom"/>
</dbReference>
<dbReference type="SUPFAM" id="SSF101967">
    <property type="entry name" value="Adhesin YadA, collagen-binding domain"/>
    <property type="match status" value="4"/>
</dbReference>
<dbReference type="EMBL" id="JACGXS010000002">
    <property type="protein sequence ID" value="MBA8681583.1"/>
    <property type="molecule type" value="Genomic_DNA"/>
</dbReference>
<dbReference type="GO" id="GO:0015031">
    <property type="term" value="P:protein transport"/>
    <property type="evidence" value="ECO:0007669"/>
    <property type="project" value="UniProtKB-KW"/>
</dbReference>
<proteinExistence type="inferred from homology"/>
<dbReference type="GO" id="GO:0009279">
    <property type="term" value="C:cell outer membrane"/>
    <property type="evidence" value="ECO:0007669"/>
    <property type="project" value="UniProtKB-SubCell"/>
</dbReference>
<feature type="domain" description="Trimeric autotransporter adhesin YadA-like head" evidence="12">
    <location>
        <begin position="295"/>
        <end position="320"/>
    </location>
</feature>
<dbReference type="GO" id="GO:0009986">
    <property type="term" value="C:cell surface"/>
    <property type="evidence" value="ECO:0007669"/>
    <property type="project" value="UniProtKB-SubCell"/>
</dbReference>
<name>A0A7W3FLA2_9GAMM</name>
<sequence>MQGYEDGRLLLRGDNGVTIEGATKFNAAANFGNNKITGLADGTAATDAVNVRQLNAAVAGATGSKYVQVGAGQASTAANNAGRAGNIAIGGNARSNVGSSNSASIALGEDSLSNNAGSVAVGTTSSATGSGAVALGLRAKATAGNSVALGADSIADRAKSVSVGSATLQRQITNVAAGTAGTDAVNLAQMDTALSNKADISALNTKADISVLKTKVDNTYFKIGSYSGNATLPDARPATASNYGIAIGPSAAATDWHGTAIGTLATAGYFGTALGDSATASGRYASAIGSNASALATNSTALGNGATASAEGAVALGNGSTATIANTVSVGTTAVNGQRGIVNMAAGTLSATSTDAVNGSQLFATNERVSALEAGGIGEDLVSFDPVRGSVDVAHEKGGELVDIAGTDGPRRLTGLANGLADDEAVTIAQLKAAGVLDPTSGTILAALTYDDLSLGKATLGGSRGTVIDNMANGQIAAGSMQAINGGQLFQALTNQASLLGGGASVGLQGVFIAPTYSIQGNNYHDVGAALGALDDKVTELDHRIAGTAASGSGKGMSLMGVEEARMPADVSPADQTPAVASASASAPPAPAAVATVGTAVGAGAVASGISATAIGEGAIASADNSVALGAGSVADRPNTVSVGSAGSERQITNVGEGTEATDAVNKAQLDRSVASANSYTDSQMKGLSDSFEGLKGQVDQRMRNMDHRIDRQGAMSAAMLNMATSAAGVHTDNRVGVGVGFQGGASALSMGYQRAISERATVTLGGAFSGDDASVGFGAGFGW</sequence>
<keyword evidence="15" id="KW-1185">Reference proteome</keyword>
<dbReference type="InterPro" id="IPR045584">
    <property type="entry name" value="Pilin-like"/>
</dbReference>